<dbReference type="Pfam" id="PF00651">
    <property type="entry name" value="BTB"/>
    <property type="match status" value="1"/>
</dbReference>
<comment type="caution">
    <text evidence="5">The sequence shown here is derived from an EMBL/GenBank/DDBJ whole genome shotgun (WGS) entry which is preliminary data.</text>
</comment>
<reference evidence="5 6" key="1">
    <citation type="journal article" date="2021" name="Elife">
        <title>Chloroplast acquisition without the gene transfer in kleptoplastic sea slugs, Plakobranchus ocellatus.</title>
        <authorList>
            <person name="Maeda T."/>
            <person name="Takahashi S."/>
            <person name="Yoshida T."/>
            <person name="Shimamura S."/>
            <person name="Takaki Y."/>
            <person name="Nagai Y."/>
            <person name="Toyoda A."/>
            <person name="Suzuki Y."/>
            <person name="Arimoto A."/>
            <person name="Ishii H."/>
            <person name="Satoh N."/>
            <person name="Nishiyama T."/>
            <person name="Hasebe M."/>
            <person name="Maruyama T."/>
            <person name="Minagawa J."/>
            <person name="Obokata J."/>
            <person name="Shigenobu S."/>
        </authorList>
    </citation>
    <scope>NUCLEOTIDE SEQUENCE [LARGE SCALE GENOMIC DNA]</scope>
</reference>
<proteinExistence type="predicted"/>
<evidence type="ECO:0000313" key="6">
    <source>
        <dbReference type="Proteomes" id="UP000762676"/>
    </source>
</evidence>
<dbReference type="InterPro" id="IPR011333">
    <property type="entry name" value="SKP1/BTB/POZ_sf"/>
</dbReference>
<dbReference type="Gene3D" id="3.30.710.10">
    <property type="entry name" value="Potassium Channel Kv1.1, Chain A"/>
    <property type="match status" value="1"/>
</dbReference>
<evidence type="ECO:0000313" key="5">
    <source>
        <dbReference type="EMBL" id="GFR65512.1"/>
    </source>
</evidence>
<dbReference type="InterPro" id="IPR011705">
    <property type="entry name" value="BACK"/>
</dbReference>
<evidence type="ECO:0000259" key="4">
    <source>
        <dbReference type="PROSITE" id="PS50097"/>
    </source>
</evidence>
<protein>
    <submittedName>
        <fullName evidence="5">Kelch repeat and BTB domain-containing protein 12</fullName>
    </submittedName>
</protein>
<dbReference type="SMART" id="SM00225">
    <property type="entry name" value="BTB"/>
    <property type="match status" value="1"/>
</dbReference>
<dbReference type="SMART" id="SM00875">
    <property type="entry name" value="BACK"/>
    <property type="match status" value="1"/>
</dbReference>
<dbReference type="Pfam" id="PF07707">
    <property type="entry name" value="BACK"/>
    <property type="match status" value="1"/>
</dbReference>
<dbReference type="SUPFAM" id="SSF54695">
    <property type="entry name" value="POZ domain"/>
    <property type="match status" value="1"/>
</dbReference>
<dbReference type="Gene3D" id="1.25.40.420">
    <property type="match status" value="1"/>
</dbReference>
<evidence type="ECO:0000256" key="3">
    <source>
        <dbReference type="SAM" id="MobiDB-lite"/>
    </source>
</evidence>
<sequence>MWYAGLAVNTVSYLSSRPALWPSGKTLAQRSGGVGSIPGRVKPRTLKLVLAADPPSVWHYGFSAKSGRPGVRIFQFTCKDPKQTLPQSKDRYHAPDFSVFVGQREFKCHRAILNNKAGYFRSLFSSGMKEVIEGGLSLQGVSGDIFADVLHWMYHEDFCLSNQNVFEVIWAADMLGIEDLLSECKQFVSHMSLDFENCISVYKISQHFEYGDLLSRSRTYVLKNFDAVCASEAFYDLNYDDVKSLVADSNLVSSSEDAVVECILRWFHHNDKLGFEDWRDKSGDEGFKDSGACTAMMSKDKGGSAFAGRHDYSATKMVSRAQTSACTSLDDENYCKQSKNQRHRVKSLAILFMSKISQAKYSFRPNKQKHPYANKTRSSSELDPILMQA</sequence>
<feature type="domain" description="BTB" evidence="4">
    <location>
        <begin position="95"/>
        <end position="162"/>
    </location>
</feature>
<organism evidence="5 6">
    <name type="scientific">Elysia marginata</name>
    <dbReference type="NCBI Taxonomy" id="1093978"/>
    <lineage>
        <taxon>Eukaryota</taxon>
        <taxon>Metazoa</taxon>
        <taxon>Spiralia</taxon>
        <taxon>Lophotrochozoa</taxon>
        <taxon>Mollusca</taxon>
        <taxon>Gastropoda</taxon>
        <taxon>Heterobranchia</taxon>
        <taxon>Euthyneura</taxon>
        <taxon>Panpulmonata</taxon>
        <taxon>Sacoglossa</taxon>
        <taxon>Placobranchoidea</taxon>
        <taxon>Plakobranchidae</taxon>
        <taxon>Elysia</taxon>
    </lineage>
</organism>
<name>A0AAV4EWH2_9GAST</name>
<dbReference type="Proteomes" id="UP000762676">
    <property type="component" value="Unassembled WGS sequence"/>
</dbReference>
<dbReference type="PANTHER" id="PTHR45632">
    <property type="entry name" value="LD33804P"/>
    <property type="match status" value="1"/>
</dbReference>
<gene>
    <name evidence="5" type="ORF">ElyMa_003660700</name>
</gene>
<dbReference type="AlphaFoldDB" id="A0AAV4EWH2"/>
<dbReference type="PROSITE" id="PS50097">
    <property type="entry name" value="BTB"/>
    <property type="match status" value="1"/>
</dbReference>
<keyword evidence="2" id="KW-0677">Repeat</keyword>
<dbReference type="InterPro" id="IPR000210">
    <property type="entry name" value="BTB/POZ_dom"/>
</dbReference>
<evidence type="ECO:0000256" key="1">
    <source>
        <dbReference type="ARBA" id="ARBA00022441"/>
    </source>
</evidence>
<dbReference type="EMBL" id="BMAT01007491">
    <property type="protein sequence ID" value="GFR65512.1"/>
    <property type="molecule type" value="Genomic_DNA"/>
</dbReference>
<dbReference type="CDD" id="cd18186">
    <property type="entry name" value="BTB_POZ_ZBTB_KLHL-like"/>
    <property type="match status" value="1"/>
</dbReference>
<accession>A0AAV4EWH2</accession>
<evidence type="ECO:0000256" key="2">
    <source>
        <dbReference type="ARBA" id="ARBA00022737"/>
    </source>
</evidence>
<dbReference type="PANTHER" id="PTHR45632:SF3">
    <property type="entry name" value="KELCH-LIKE PROTEIN 32"/>
    <property type="match status" value="1"/>
</dbReference>
<keyword evidence="6" id="KW-1185">Reference proteome</keyword>
<keyword evidence="1" id="KW-0880">Kelch repeat</keyword>
<feature type="region of interest" description="Disordered" evidence="3">
    <location>
        <begin position="364"/>
        <end position="389"/>
    </location>
</feature>